<comment type="subcellular location">
    <subcellularLocation>
        <location evidence="1">Endoplasmic reticulum membrane</location>
        <topology evidence="1">Multi-pass membrane protein</topology>
    </subcellularLocation>
</comment>
<reference evidence="10 11" key="1">
    <citation type="submission" date="2007-06" db="EMBL/GenBank/DDBJ databases">
        <title>The Genome Sequence of Coccidioides posadasii RMSCC_3488.</title>
        <authorList>
            <consortium name="Coccidioides Genome Resources Consortium"/>
            <consortium name="The Broad Institute Genome Sequencing Platform"/>
            <person name="Henn M.R."/>
            <person name="Sykes S."/>
            <person name="Young S."/>
            <person name="Jaffe D."/>
            <person name="Berlin A."/>
            <person name="Alvarez P."/>
            <person name="Butler J."/>
            <person name="Gnerre S."/>
            <person name="Grabherr M."/>
            <person name="Mauceli E."/>
            <person name="Brockman W."/>
            <person name="Kodira C."/>
            <person name="Alvarado L."/>
            <person name="Zeng Q."/>
            <person name="Crawford M."/>
            <person name="Antoine C."/>
            <person name="Devon K."/>
            <person name="Galgiani J."/>
            <person name="Orsborn K."/>
            <person name="Lewis M.L."/>
            <person name="Nusbaum C."/>
            <person name="Galagan J."/>
            <person name="Birren B."/>
        </authorList>
    </citation>
    <scope>NUCLEOTIDE SEQUENCE [LARGE SCALE GENOMIC DNA]</scope>
    <source>
        <strain evidence="10 11">RMSCC 3488</strain>
    </source>
</reference>
<dbReference type="Pfam" id="PF06703">
    <property type="entry name" value="SPC25"/>
    <property type="match status" value="1"/>
</dbReference>
<dbReference type="GO" id="GO:0005787">
    <property type="term" value="C:signal peptidase complex"/>
    <property type="evidence" value="ECO:0007669"/>
    <property type="project" value="InterPro"/>
</dbReference>
<evidence type="ECO:0000256" key="1">
    <source>
        <dbReference type="ARBA" id="ARBA00004477"/>
    </source>
</evidence>
<dbReference type="Proteomes" id="UP000054567">
    <property type="component" value="Unassembled WGS sequence"/>
</dbReference>
<gene>
    <name evidence="10" type="ORF">CPAG_06105</name>
</gene>
<comment type="similarity">
    <text evidence="2">Belongs to the SPCS2 family.</text>
</comment>
<dbReference type="GO" id="GO:0006465">
    <property type="term" value="P:signal peptide processing"/>
    <property type="evidence" value="ECO:0007669"/>
    <property type="project" value="InterPro"/>
</dbReference>
<accession>A0A0J6F9T6</accession>
<keyword evidence="5" id="KW-0256">Endoplasmic reticulum</keyword>
<reference evidence="11" key="2">
    <citation type="journal article" date="2009" name="Genome Res.">
        <title>Comparative genomic analyses of the human fungal pathogens Coccidioides and their relatives.</title>
        <authorList>
            <person name="Sharpton T.J."/>
            <person name="Stajich J.E."/>
            <person name="Rounsley S.D."/>
            <person name="Gardner M.J."/>
            <person name="Wortman J.R."/>
            <person name="Jordar V.S."/>
            <person name="Maiti R."/>
            <person name="Kodira C.D."/>
            <person name="Neafsey D.E."/>
            <person name="Zeng Q."/>
            <person name="Hung C.-Y."/>
            <person name="McMahan C."/>
            <person name="Muszewska A."/>
            <person name="Grynberg M."/>
            <person name="Mandel M.A."/>
            <person name="Kellner E.M."/>
            <person name="Barker B.M."/>
            <person name="Galgiani J.N."/>
            <person name="Orbach M.J."/>
            <person name="Kirkland T.N."/>
            <person name="Cole G.T."/>
            <person name="Henn M.R."/>
            <person name="Birren B.W."/>
            <person name="Taylor J.W."/>
        </authorList>
    </citation>
    <scope>NUCLEOTIDE SEQUENCE [LARGE SCALE GENOMIC DNA]</scope>
    <source>
        <strain evidence="11">RMSCC 3488</strain>
    </source>
</reference>
<keyword evidence="4 9" id="KW-0812">Transmembrane</keyword>
<keyword evidence="6 9" id="KW-1133">Transmembrane helix</keyword>
<feature type="transmembrane region" description="Helical" evidence="9">
    <location>
        <begin position="76"/>
        <end position="96"/>
    </location>
</feature>
<protein>
    <recommendedName>
        <fullName evidence="3">Signal peptidase complex subunit 2</fullName>
    </recommendedName>
</protein>
<evidence type="ECO:0000256" key="2">
    <source>
        <dbReference type="ARBA" id="ARBA00007324"/>
    </source>
</evidence>
<evidence type="ECO:0000256" key="6">
    <source>
        <dbReference type="ARBA" id="ARBA00022989"/>
    </source>
</evidence>
<dbReference type="EMBL" id="DS268112">
    <property type="protein sequence ID" value="KMM69791.1"/>
    <property type="molecule type" value="Genomic_DNA"/>
</dbReference>
<dbReference type="PANTHER" id="PTHR13085">
    <property type="entry name" value="MICROSOMAL SIGNAL PEPTIDASE 25 KDA SUBUNIT"/>
    <property type="match status" value="1"/>
</dbReference>
<evidence type="ECO:0000256" key="5">
    <source>
        <dbReference type="ARBA" id="ARBA00022824"/>
    </source>
</evidence>
<dbReference type="PANTHER" id="PTHR13085:SF0">
    <property type="entry name" value="SIGNAL PEPTIDASE COMPLEX SUBUNIT 2"/>
    <property type="match status" value="1"/>
</dbReference>
<comment type="function">
    <text evidence="8">Component of the signal peptidase complex (SPC) which catalyzes the cleavage of N-terminal signal sequences from nascent proteins as they are translocated into the lumen of the endoplasmic reticulum. Enhances the enzymatic activity of SPC and facilitates the interactions between different components of the translocation site.</text>
</comment>
<dbReference type="AlphaFoldDB" id="A0A0J6F9T6"/>
<evidence type="ECO:0000256" key="9">
    <source>
        <dbReference type="SAM" id="Phobius"/>
    </source>
</evidence>
<feature type="transmembrane region" description="Helical" evidence="9">
    <location>
        <begin position="46"/>
        <end position="64"/>
    </location>
</feature>
<dbReference type="OrthoDB" id="29558at2759"/>
<evidence type="ECO:0000256" key="4">
    <source>
        <dbReference type="ARBA" id="ARBA00022692"/>
    </source>
</evidence>
<proteinExistence type="inferred from homology"/>
<organism evidence="10 11">
    <name type="scientific">Coccidioides posadasii RMSCC 3488</name>
    <dbReference type="NCBI Taxonomy" id="454284"/>
    <lineage>
        <taxon>Eukaryota</taxon>
        <taxon>Fungi</taxon>
        <taxon>Dikarya</taxon>
        <taxon>Ascomycota</taxon>
        <taxon>Pezizomycotina</taxon>
        <taxon>Eurotiomycetes</taxon>
        <taxon>Eurotiomycetidae</taxon>
        <taxon>Onygenales</taxon>
        <taxon>Onygenaceae</taxon>
        <taxon>Coccidioides</taxon>
    </lineage>
</organism>
<reference evidence="11" key="3">
    <citation type="journal article" date="2010" name="Genome Res.">
        <title>Population genomic sequencing of Coccidioides fungi reveals recent hybridization and transposon control.</title>
        <authorList>
            <person name="Neafsey D.E."/>
            <person name="Barker B.M."/>
            <person name="Sharpton T.J."/>
            <person name="Stajich J.E."/>
            <person name="Park D.J."/>
            <person name="Whiston E."/>
            <person name="Hung C.-Y."/>
            <person name="McMahan C."/>
            <person name="White J."/>
            <person name="Sykes S."/>
            <person name="Heiman D."/>
            <person name="Young S."/>
            <person name="Zeng Q."/>
            <person name="Abouelleil A."/>
            <person name="Aftuck L."/>
            <person name="Bessette D."/>
            <person name="Brown A."/>
            <person name="FitzGerald M."/>
            <person name="Lui A."/>
            <person name="Macdonald J.P."/>
            <person name="Priest M."/>
            <person name="Orbach M.J."/>
            <person name="Galgiani J.N."/>
            <person name="Kirkland T.N."/>
            <person name="Cole G.T."/>
            <person name="Birren B.W."/>
            <person name="Henn M.R."/>
            <person name="Taylor J.W."/>
            <person name="Rounsley S.D."/>
        </authorList>
    </citation>
    <scope>NUCLEOTIDE SEQUENCE [LARGE SCALE GENOMIC DNA]</scope>
    <source>
        <strain evidence="11">RMSCC 3488</strain>
    </source>
</reference>
<evidence type="ECO:0000313" key="10">
    <source>
        <dbReference type="EMBL" id="KMM69791.1"/>
    </source>
</evidence>
<name>A0A0J6F9T6_COCPO</name>
<evidence type="ECO:0000313" key="11">
    <source>
        <dbReference type="Proteomes" id="UP000054567"/>
    </source>
</evidence>
<sequence length="186" mass="20747">MATSLPKVPIYSLNELKSTTDDAIAPYLTSLPNPYTFVENNSKSNIRLLLGYGAVSIAAVSFYIDYTKGWEATKPWILPAVIAYFVLNLALTLWIWGVEGGQIFEGSGDEIERLRICSSTKKHAPLYHLHIHHTSSLGNMPQEKTAVAPFTQWFSGDGTFHCEAFRQWLAAEIGIPWSAPRSKLNM</sequence>
<evidence type="ECO:0000256" key="8">
    <source>
        <dbReference type="ARBA" id="ARBA00045608"/>
    </source>
</evidence>
<dbReference type="VEuPathDB" id="FungiDB:CPAG_06105"/>
<evidence type="ECO:0000256" key="7">
    <source>
        <dbReference type="ARBA" id="ARBA00023136"/>
    </source>
</evidence>
<evidence type="ECO:0000256" key="3">
    <source>
        <dbReference type="ARBA" id="ARBA00017057"/>
    </source>
</evidence>
<dbReference type="GO" id="GO:0045047">
    <property type="term" value="P:protein targeting to ER"/>
    <property type="evidence" value="ECO:0007669"/>
    <property type="project" value="TreeGrafter"/>
</dbReference>
<keyword evidence="7 9" id="KW-0472">Membrane</keyword>
<dbReference type="InterPro" id="IPR009582">
    <property type="entry name" value="Spc2/SPCS2"/>
</dbReference>